<organism evidence="1 2">
    <name type="scientific">Lomentospora prolificans</name>
    <dbReference type="NCBI Taxonomy" id="41688"/>
    <lineage>
        <taxon>Eukaryota</taxon>
        <taxon>Fungi</taxon>
        <taxon>Dikarya</taxon>
        <taxon>Ascomycota</taxon>
        <taxon>Pezizomycotina</taxon>
        <taxon>Sordariomycetes</taxon>
        <taxon>Hypocreomycetidae</taxon>
        <taxon>Microascales</taxon>
        <taxon>Microascaceae</taxon>
        <taxon>Lomentospora</taxon>
    </lineage>
</organism>
<dbReference type="AlphaFoldDB" id="A0A2N3NB06"/>
<dbReference type="InParanoid" id="A0A2N3NB06"/>
<evidence type="ECO:0000313" key="2">
    <source>
        <dbReference type="Proteomes" id="UP000233524"/>
    </source>
</evidence>
<keyword evidence="2" id="KW-1185">Reference proteome</keyword>
<name>A0A2N3NB06_9PEZI</name>
<dbReference type="STRING" id="41688.A0A2N3NB06"/>
<proteinExistence type="predicted"/>
<gene>
    <name evidence="1" type="ORF">jhhlp_004237</name>
</gene>
<sequence length="81" mass="9219">MPVKWPASGEIDIMEARGNNWTYPQGGNDVMSSALHWGPDSKNNGWWRTNNKRAALHTTYSDGFNTIGFFRIPFLYILEGN</sequence>
<dbReference type="Proteomes" id="UP000233524">
    <property type="component" value="Unassembled WGS sequence"/>
</dbReference>
<evidence type="ECO:0000313" key="1">
    <source>
        <dbReference type="EMBL" id="PKS09618.1"/>
    </source>
</evidence>
<dbReference type="SUPFAM" id="SSF49899">
    <property type="entry name" value="Concanavalin A-like lectins/glucanases"/>
    <property type="match status" value="1"/>
</dbReference>
<dbReference type="EMBL" id="NLAX01000010">
    <property type="protein sequence ID" value="PKS09618.1"/>
    <property type="molecule type" value="Genomic_DNA"/>
</dbReference>
<dbReference type="Gene3D" id="2.60.120.200">
    <property type="match status" value="1"/>
</dbReference>
<dbReference type="OrthoDB" id="4781at2759"/>
<dbReference type="InterPro" id="IPR013320">
    <property type="entry name" value="ConA-like_dom_sf"/>
</dbReference>
<evidence type="ECO:0008006" key="3">
    <source>
        <dbReference type="Google" id="ProtNLM"/>
    </source>
</evidence>
<dbReference type="VEuPathDB" id="FungiDB:jhhlp_004237"/>
<comment type="caution">
    <text evidence="1">The sequence shown here is derived from an EMBL/GenBank/DDBJ whole genome shotgun (WGS) entry which is preliminary data.</text>
</comment>
<reference evidence="1 2" key="1">
    <citation type="journal article" date="2017" name="G3 (Bethesda)">
        <title>First Draft Genome Sequence of the Pathogenic Fungus Lomentospora prolificans (Formerly Scedosporium prolificans).</title>
        <authorList>
            <person name="Luo R."/>
            <person name="Zimin A."/>
            <person name="Workman R."/>
            <person name="Fan Y."/>
            <person name="Pertea G."/>
            <person name="Grossman N."/>
            <person name="Wear M.P."/>
            <person name="Jia B."/>
            <person name="Miller H."/>
            <person name="Casadevall A."/>
            <person name="Timp W."/>
            <person name="Zhang S.X."/>
            <person name="Salzberg S.L."/>
        </authorList>
    </citation>
    <scope>NUCLEOTIDE SEQUENCE [LARGE SCALE GENOMIC DNA]</scope>
    <source>
        <strain evidence="1 2">JHH-5317</strain>
    </source>
</reference>
<accession>A0A2N3NB06</accession>
<protein>
    <recommendedName>
        <fullName evidence="3">GH16 domain-containing protein</fullName>
    </recommendedName>
</protein>